<sequence length="192" mass="22590">MNILLLQNLNKHIVLSEKEQEYFFSFFEVRNIKKKGLLLREGEINKGVAFVTNGLLRSYSVDKNGFEHIIQFAPNDWWMVDMYSFVKQLPARLFIDALDNTEFLWLSKEHLQKLYLAIPQLEHYFRVLAENSVISYQNRLISNLSLPAVERYQNFCEQYPSLIECLPQKQVASYIGVTPEFLSKMLSTLKQE</sequence>
<dbReference type="SUPFAM" id="SSF51206">
    <property type="entry name" value="cAMP-binding domain-like"/>
    <property type="match status" value="1"/>
</dbReference>
<name>A0A386HNY6_9BACT</name>
<dbReference type="InterPro" id="IPR018490">
    <property type="entry name" value="cNMP-bd_dom_sf"/>
</dbReference>
<evidence type="ECO:0000313" key="2">
    <source>
        <dbReference type="Proteomes" id="UP000266118"/>
    </source>
</evidence>
<reference evidence="1 2" key="1">
    <citation type="submission" date="2018-09" db="EMBL/GenBank/DDBJ databases">
        <title>Arachidicoccus sp. nov., a bacterium isolated from soil.</title>
        <authorList>
            <person name="Weon H.-Y."/>
            <person name="Kwon S.-W."/>
            <person name="Lee S.A."/>
        </authorList>
    </citation>
    <scope>NUCLEOTIDE SEQUENCE [LARGE SCALE GENOMIC DNA]</scope>
    <source>
        <strain evidence="1 2">KIS59-12</strain>
    </source>
</reference>
<dbReference type="Gene3D" id="2.60.120.10">
    <property type="entry name" value="Jelly Rolls"/>
    <property type="match status" value="1"/>
</dbReference>
<gene>
    <name evidence="1" type="ORF">D6B99_06035</name>
</gene>
<organism evidence="1 2">
    <name type="scientific">Arachidicoccus soli</name>
    <dbReference type="NCBI Taxonomy" id="2341117"/>
    <lineage>
        <taxon>Bacteria</taxon>
        <taxon>Pseudomonadati</taxon>
        <taxon>Bacteroidota</taxon>
        <taxon>Chitinophagia</taxon>
        <taxon>Chitinophagales</taxon>
        <taxon>Chitinophagaceae</taxon>
        <taxon>Arachidicoccus</taxon>
    </lineage>
</organism>
<dbReference type="InterPro" id="IPR014710">
    <property type="entry name" value="RmlC-like_jellyroll"/>
</dbReference>
<protein>
    <submittedName>
        <fullName evidence="1">Crp/Fnr family transcriptional regulator</fullName>
    </submittedName>
</protein>
<dbReference type="OrthoDB" id="9152304at2"/>
<proteinExistence type="predicted"/>
<keyword evidence="2" id="KW-1185">Reference proteome</keyword>
<accession>A0A386HNY6</accession>
<evidence type="ECO:0000313" key="1">
    <source>
        <dbReference type="EMBL" id="AYD47210.1"/>
    </source>
</evidence>
<dbReference type="EMBL" id="CP032489">
    <property type="protein sequence ID" value="AYD47210.1"/>
    <property type="molecule type" value="Genomic_DNA"/>
</dbReference>
<dbReference type="AlphaFoldDB" id="A0A386HNY6"/>
<dbReference type="Proteomes" id="UP000266118">
    <property type="component" value="Chromosome"/>
</dbReference>
<dbReference type="RefSeq" id="WP_119986078.1">
    <property type="nucleotide sequence ID" value="NZ_CP032489.1"/>
</dbReference>
<dbReference type="KEGG" id="ark:D6B99_06035"/>